<dbReference type="InterPro" id="IPR020843">
    <property type="entry name" value="ER"/>
</dbReference>
<dbReference type="STRING" id="6669.E9GB76"/>
<dbReference type="InterPro" id="IPR013154">
    <property type="entry name" value="ADH-like_N"/>
</dbReference>
<proteinExistence type="predicted"/>
<dbReference type="KEGG" id="dpx:DAPPUDRAFT_315904"/>
<dbReference type="eggNOG" id="KOG1198">
    <property type="taxonomic scope" value="Eukaryota"/>
</dbReference>
<name>E9GB76_DAPPU</name>
<dbReference type="SUPFAM" id="SSF50129">
    <property type="entry name" value="GroES-like"/>
    <property type="match status" value="1"/>
</dbReference>
<feature type="domain" description="Enoyl reductase (ER)" evidence="3">
    <location>
        <begin position="106"/>
        <end position="435"/>
    </location>
</feature>
<dbReference type="EMBL" id="GL732537">
    <property type="protein sequence ID" value="EFX83411.1"/>
    <property type="molecule type" value="Genomic_DNA"/>
</dbReference>
<dbReference type="Pfam" id="PF08240">
    <property type="entry name" value="ADH_N"/>
    <property type="match status" value="1"/>
</dbReference>
<evidence type="ECO:0000256" key="1">
    <source>
        <dbReference type="ARBA" id="ARBA00023002"/>
    </source>
</evidence>
<evidence type="ECO:0000256" key="2">
    <source>
        <dbReference type="SAM" id="MobiDB-lite"/>
    </source>
</evidence>
<dbReference type="InterPro" id="IPR052100">
    <property type="entry name" value="SV-ATPase_mito-regulator"/>
</dbReference>
<dbReference type="PANTHER" id="PTHR44054:SF2">
    <property type="entry name" value="SYNAPTIC VESICLE MEMBRANE PROTEIN VAT-1 HOMOLOG-LIKE"/>
    <property type="match status" value="1"/>
</dbReference>
<organism evidence="4 5">
    <name type="scientific">Daphnia pulex</name>
    <name type="common">Water flea</name>
    <dbReference type="NCBI Taxonomy" id="6669"/>
    <lineage>
        <taxon>Eukaryota</taxon>
        <taxon>Metazoa</taxon>
        <taxon>Ecdysozoa</taxon>
        <taxon>Arthropoda</taxon>
        <taxon>Crustacea</taxon>
        <taxon>Branchiopoda</taxon>
        <taxon>Diplostraca</taxon>
        <taxon>Cladocera</taxon>
        <taxon>Anomopoda</taxon>
        <taxon>Daphniidae</taxon>
        <taxon>Daphnia</taxon>
    </lineage>
</organism>
<evidence type="ECO:0000313" key="4">
    <source>
        <dbReference type="EMBL" id="EFX83411.1"/>
    </source>
</evidence>
<sequence length="680" mass="77846">MESEKTPSLYPSLNPDTLVETAGEKPTVIQNPTEDRPGKKPYNESAEIQREMRKLRERDEEEFHRKQQEIRRRIDNHLNQHGGDLAHLFSQHVPNEVNCVQLTSFGVSKNIHTTKVPLPLPLNHEILIRAHSCGVNFNDIMTRNGMLDNWVRSLKVPFIMGSEVAGEIVGLGRNVTNFKFGDRVMALPERKAWSEYVVCREEYCFKIPEKMSYNEAVALAVDGIVAHSLLFQMGNLSPGKAVLLHSTPGGLGTMVTQMVRTVPNTRIFKIAMNKEEVQGESADQIVNYIEHDADYVTEIRHSSPHGVDLVLDCQYEDNFQRDFNLLRPMGKYILFGTQAAINRGFLDSARSWWGQEKVSPLKLYQENKSICGFNLRNLLYFQKDRRYIRELFDRICTMWEDGEIQAVFDCVLQFDDFPEALQRMQEHGQNGKIILDPRMTKQESLHERDYYVLAERNVKQRHWQEKPLLNKLGFPEPGELVEDEELAAENKERARQQQQEEMQKKILEQQQQHTTGLMPNLFPVGSARGHERSTLETIKEKLTPSFLSRESEGTSSIPQTSIETVGVAPVGMIIGEPTLVTTQETFPQLPNPPPLSPYSVENVLSHLSSSNEPLMSPTSTFSPQDFPSMETQQPILSKEKVELTLPMTTKEMKDFKEEIPGALQEERKQHTGFMEKLRSE</sequence>
<dbReference type="Gene3D" id="3.40.50.720">
    <property type="entry name" value="NAD(P)-binding Rossmann-like Domain"/>
    <property type="match status" value="1"/>
</dbReference>
<feature type="region of interest" description="Disordered" evidence="2">
    <location>
        <begin position="658"/>
        <end position="680"/>
    </location>
</feature>
<dbReference type="Gene3D" id="3.90.180.10">
    <property type="entry name" value="Medium-chain alcohol dehydrogenases, catalytic domain"/>
    <property type="match status" value="1"/>
</dbReference>
<evidence type="ECO:0000259" key="3">
    <source>
        <dbReference type="SMART" id="SM00829"/>
    </source>
</evidence>
<keyword evidence="5" id="KW-1185">Reference proteome</keyword>
<feature type="region of interest" description="Disordered" evidence="2">
    <location>
        <begin position="487"/>
        <end position="558"/>
    </location>
</feature>
<feature type="compositionally biased region" description="Basic and acidic residues" evidence="2">
    <location>
        <begin position="33"/>
        <end position="48"/>
    </location>
</feature>
<gene>
    <name evidence="4" type="ORF">DAPPUDRAFT_315904</name>
</gene>
<dbReference type="HOGENOM" id="CLU_404534_0_0_1"/>
<feature type="compositionally biased region" description="Basic and acidic residues" evidence="2">
    <location>
        <begin position="528"/>
        <end position="542"/>
    </location>
</feature>
<dbReference type="InterPro" id="IPR011032">
    <property type="entry name" value="GroES-like_sf"/>
</dbReference>
<dbReference type="PANTHER" id="PTHR44054">
    <property type="entry name" value="SYNAPTIC VESICLE MEMBRANE PROTEIN VAT-1 HOMOLOG-LIKE"/>
    <property type="match status" value="1"/>
</dbReference>
<reference evidence="4 5" key="1">
    <citation type="journal article" date="2011" name="Science">
        <title>The ecoresponsive genome of Daphnia pulex.</title>
        <authorList>
            <person name="Colbourne J.K."/>
            <person name="Pfrender M.E."/>
            <person name="Gilbert D."/>
            <person name="Thomas W.K."/>
            <person name="Tucker A."/>
            <person name="Oakley T.H."/>
            <person name="Tokishita S."/>
            <person name="Aerts A."/>
            <person name="Arnold G.J."/>
            <person name="Basu M.K."/>
            <person name="Bauer D.J."/>
            <person name="Caceres C.E."/>
            <person name="Carmel L."/>
            <person name="Casola C."/>
            <person name="Choi J.H."/>
            <person name="Detter J.C."/>
            <person name="Dong Q."/>
            <person name="Dusheyko S."/>
            <person name="Eads B.D."/>
            <person name="Frohlich T."/>
            <person name="Geiler-Samerotte K.A."/>
            <person name="Gerlach D."/>
            <person name="Hatcher P."/>
            <person name="Jogdeo S."/>
            <person name="Krijgsveld J."/>
            <person name="Kriventseva E.V."/>
            <person name="Kultz D."/>
            <person name="Laforsch C."/>
            <person name="Lindquist E."/>
            <person name="Lopez J."/>
            <person name="Manak J.R."/>
            <person name="Muller J."/>
            <person name="Pangilinan J."/>
            <person name="Patwardhan R.P."/>
            <person name="Pitluck S."/>
            <person name="Pritham E.J."/>
            <person name="Rechtsteiner A."/>
            <person name="Rho M."/>
            <person name="Rogozin I.B."/>
            <person name="Sakarya O."/>
            <person name="Salamov A."/>
            <person name="Schaack S."/>
            <person name="Shapiro H."/>
            <person name="Shiga Y."/>
            <person name="Skalitzky C."/>
            <person name="Smith Z."/>
            <person name="Souvorov A."/>
            <person name="Sung W."/>
            <person name="Tang Z."/>
            <person name="Tsuchiya D."/>
            <person name="Tu H."/>
            <person name="Vos H."/>
            <person name="Wang M."/>
            <person name="Wolf Y.I."/>
            <person name="Yamagata H."/>
            <person name="Yamada T."/>
            <person name="Ye Y."/>
            <person name="Shaw J.R."/>
            <person name="Andrews J."/>
            <person name="Crease T.J."/>
            <person name="Tang H."/>
            <person name="Lucas S.M."/>
            <person name="Robertson H.M."/>
            <person name="Bork P."/>
            <person name="Koonin E.V."/>
            <person name="Zdobnov E.M."/>
            <person name="Grigoriev I.V."/>
            <person name="Lynch M."/>
            <person name="Boore J.L."/>
        </authorList>
    </citation>
    <scope>NUCLEOTIDE SEQUENCE [LARGE SCALE GENOMIC DNA]</scope>
</reference>
<dbReference type="Pfam" id="PF13602">
    <property type="entry name" value="ADH_zinc_N_2"/>
    <property type="match status" value="1"/>
</dbReference>
<feature type="region of interest" description="Disordered" evidence="2">
    <location>
        <begin position="1"/>
        <end position="48"/>
    </location>
</feature>
<feature type="compositionally biased region" description="Polar residues" evidence="2">
    <location>
        <begin position="609"/>
        <end position="635"/>
    </location>
</feature>
<dbReference type="AlphaFoldDB" id="E9GB76"/>
<keyword evidence="1" id="KW-0560">Oxidoreductase</keyword>
<accession>E9GB76</accession>
<dbReference type="Proteomes" id="UP000000305">
    <property type="component" value="Unassembled WGS sequence"/>
</dbReference>
<dbReference type="PhylomeDB" id="E9GB76"/>
<protein>
    <recommendedName>
        <fullName evidence="3">Enoyl reductase (ER) domain-containing protein</fullName>
    </recommendedName>
</protein>
<feature type="compositionally biased region" description="Polar residues" evidence="2">
    <location>
        <begin position="545"/>
        <end position="558"/>
    </location>
</feature>
<dbReference type="OrthoDB" id="203908at2759"/>
<feature type="region of interest" description="Disordered" evidence="2">
    <location>
        <begin position="609"/>
        <end position="637"/>
    </location>
</feature>
<dbReference type="SMART" id="SM00829">
    <property type="entry name" value="PKS_ER"/>
    <property type="match status" value="1"/>
</dbReference>
<dbReference type="InterPro" id="IPR036291">
    <property type="entry name" value="NAD(P)-bd_dom_sf"/>
</dbReference>
<dbReference type="GO" id="GO:0016491">
    <property type="term" value="F:oxidoreductase activity"/>
    <property type="evidence" value="ECO:0007669"/>
    <property type="project" value="UniProtKB-KW"/>
</dbReference>
<evidence type="ECO:0000313" key="5">
    <source>
        <dbReference type="Proteomes" id="UP000000305"/>
    </source>
</evidence>
<dbReference type="InParanoid" id="E9GB76"/>
<dbReference type="SUPFAM" id="SSF51735">
    <property type="entry name" value="NAD(P)-binding Rossmann-fold domains"/>
    <property type="match status" value="1"/>
</dbReference>